<evidence type="ECO:0000313" key="1">
    <source>
        <dbReference type="EMBL" id="RHW25392.1"/>
    </source>
</evidence>
<dbReference type="AlphaFoldDB" id="A0A417XYF7"/>
<sequence>MAGSGLVFPTCVITLAHRGQVSARARTPNRSSGESATSMLLLNCDGARSIQSSPDLLAGVQRLGHVLRHDPNLATI</sequence>
<accession>A0A417XYF7</accession>
<organism evidence="1 2">
    <name type="scientific">Nocardioides immobilis</name>
    <dbReference type="NCBI Taxonomy" id="2049295"/>
    <lineage>
        <taxon>Bacteria</taxon>
        <taxon>Bacillati</taxon>
        <taxon>Actinomycetota</taxon>
        <taxon>Actinomycetes</taxon>
        <taxon>Propionibacteriales</taxon>
        <taxon>Nocardioidaceae</taxon>
        <taxon>Nocardioides</taxon>
    </lineage>
</organism>
<dbReference type="EMBL" id="QXGH01000024">
    <property type="protein sequence ID" value="RHW25392.1"/>
    <property type="molecule type" value="Genomic_DNA"/>
</dbReference>
<name>A0A417XYF7_9ACTN</name>
<evidence type="ECO:0000313" key="2">
    <source>
        <dbReference type="Proteomes" id="UP000283644"/>
    </source>
</evidence>
<keyword evidence="2" id="KW-1185">Reference proteome</keyword>
<proteinExistence type="predicted"/>
<gene>
    <name evidence="1" type="ORF">D0Z08_19380</name>
</gene>
<protein>
    <submittedName>
        <fullName evidence="1">Uncharacterized protein</fullName>
    </submittedName>
</protein>
<comment type="caution">
    <text evidence="1">The sequence shown here is derived from an EMBL/GenBank/DDBJ whole genome shotgun (WGS) entry which is preliminary data.</text>
</comment>
<dbReference type="Proteomes" id="UP000283644">
    <property type="component" value="Unassembled WGS sequence"/>
</dbReference>
<reference evidence="1 2" key="1">
    <citation type="submission" date="2018-09" db="EMBL/GenBank/DDBJ databases">
        <title>Genome sequencing of Nocardioides immobilis CCTCC AB 2017083 for comparison to Nocardioides silvaticus.</title>
        <authorList>
            <person name="Li C."/>
            <person name="Wang G."/>
        </authorList>
    </citation>
    <scope>NUCLEOTIDE SEQUENCE [LARGE SCALE GENOMIC DNA]</scope>
    <source>
        <strain evidence="1 2">CCTCC AB 2017083</strain>
    </source>
</reference>